<name>A0A316EKI2_9BURK</name>
<dbReference type="RefSeq" id="WP_109585274.1">
    <property type="nucleotide sequence ID" value="NZ_QGGT01000008.1"/>
</dbReference>
<protein>
    <submittedName>
        <fullName evidence="1">Uncharacterized protein</fullName>
    </submittedName>
</protein>
<proteinExistence type="predicted"/>
<evidence type="ECO:0000313" key="1">
    <source>
        <dbReference type="EMBL" id="PWK31909.1"/>
    </source>
</evidence>
<dbReference type="Proteomes" id="UP000245754">
    <property type="component" value="Unassembled WGS sequence"/>
</dbReference>
<dbReference type="AlphaFoldDB" id="A0A316EKI2"/>
<accession>A0A316EKI2</accession>
<comment type="caution">
    <text evidence="1">The sequence shown here is derived from an EMBL/GenBank/DDBJ whole genome shotgun (WGS) entry which is preliminary data.</text>
</comment>
<keyword evidence="2" id="KW-1185">Reference proteome</keyword>
<gene>
    <name evidence="1" type="ORF">C7419_10849</name>
</gene>
<sequence length="315" mass="35710">MIDYACYYRRPVRVDRIAEELPVFDIFISAFNNSDRVKQVFSAARAQKKIWLIHPEYQYEPIELPGDGVIVAPDTNDEIGQISSLLQEIGDLQGKTICVDTTGFMRHVLIFLVGKFSTIGCRQFTALYSEPLYYQRQERTTFTTTTSGIVRPIRGMGGVNSAEGRDHLILGVGFDHKLIGEVAHHKDNSMVFPVFAFPSLSPDMYQQSAMRASESGDIAHSREWISNRRFAPANDPFSTASVLREIVQEIELKNKDANIYLSPLSTKVQVLGFSLYWWLEGRHRGGVSIILPECLTYSRETSVGLKRLWTFTIET</sequence>
<evidence type="ECO:0000313" key="2">
    <source>
        <dbReference type="Proteomes" id="UP000245754"/>
    </source>
</evidence>
<dbReference type="EMBL" id="QGGT01000008">
    <property type="protein sequence ID" value="PWK31909.1"/>
    <property type="molecule type" value="Genomic_DNA"/>
</dbReference>
<reference evidence="1 2" key="1">
    <citation type="submission" date="2018-05" db="EMBL/GenBank/DDBJ databases">
        <title>Genomic Encyclopedia of Type Strains, Phase IV (KMG-V): Genome sequencing to study the core and pangenomes of soil and plant-associated prokaryotes.</title>
        <authorList>
            <person name="Whitman W."/>
        </authorList>
    </citation>
    <scope>NUCLEOTIDE SEQUENCE [LARGE SCALE GENOMIC DNA]</scope>
    <source>
        <strain evidence="1 2">SLV-132</strain>
    </source>
</reference>
<organism evidence="1 2">
    <name type="scientific">Cupriavidus plantarum</name>
    <dbReference type="NCBI Taxonomy" id="942865"/>
    <lineage>
        <taxon>Bacteria</taxon>
        <taxon>Pseudomonadati</taxon>
        <taxon>Pseudomonadota</taxon>
        <taxon>Betaproteobacteria</taxon>
        <taxon>Burkholderiales</taxon>
        <taxon>Burkholderiaceae</taxon>
        <taxon>Cupriavidus</taxon>
    </lineage>
</organism>